<keyword evidence="6" id="KW-0742">SOS response</keyword>
<sequence>MMNEELSFKLKNLPDNPGVYLFRDIENVILYIGKAKSLKKRVVSYWKERNPKDDPIYNKKIVKLVSLIHDIDLFVVENEAEALILENELIKKHQPRFNALAKDDKSYPWVKITKEKFPRVSIIRSPERHGLQNKFIGPFVDAGDLRHLLRYIRKIFPYCTCKTKSSRNSRIRPCVYYQINLCPAPCCEKIDEKKYMENIENIEQLLVGNIDEMQENFKAKMIQASNELNFEEAAIYRNHLKELEIFTVEQSIISYDLEKTAKKGQVTEEVTKPVWKDLDIVAGFFSKVRAGIIILHVRHGRLIGKTPYVIDLGEKIITKSNYFISLFKQHYLRPEIPVPNEIVSKYEFPQDIIEGLSTYFSKNNLNSKKIVFRVPSEDDKTAGLQRIARKNIELLVHQKDSFDVHKGITQGLKNLKEILNLDEIPLIIEAFDMSHTQGTDYVGSMVCFVEGKPSKSHYRRYKVRNTQKPDDIAAMKEVMTRRYTRAIKDDNLPDLIVVDGGKGQLNMAHTLLNDLGIDNIPHIGLSKPEGRSEINQPPKIILPEQQDYIELPLKSESLHILQALRDESHRFAINYHRLLRKKRQKKSELDDISGIGPARKRKLLTFFGSVKEIKKATEEQIAEVVGSSNAQNIFNHFEHKRSKEKRFKKKTSRKKAVSSFSKQQK</sequence>
<dbReference type="SUPFAM" id="SSF46600">
    <property type="entry name" value="C-terminal UvrC-binding domain of UvrB"/>
    <property type="match status" value="1"/>
</dbReference>
<dbReference type="Pfam" id="PF08459">
    <property type="entry name" value="UvrC_RNaseH_dom"/>
    <property type="match status" value="1"/>
</dbReference>
<feature type="domain" description="UvrC family homology region profile" evidence="10">
    <location>
        <begin position="280"/>
        <end position="512"/>
    </location>
</feature>
<dbReference type="CDD" id="cd10434">
    <property type="entry name" value="GIY-YIG_UvrC_Cho"/>
    <property type="match status" value="1"/>
</dbReference>
<dbReference type="SMART" id="SM00465">
    <property type="entry name" value="GIYc"/>
    <property type="match status" value="1"/>
</dbReference>
<reference evidence="11 12" key="2">
    <citation type="journal article" date="2024" name="Int. J. Syst. Evol. Microbiol.">
        <title>Promethearchaeum syntrophicum gen. nov., sp. nov., an anaerobic, obligately syntrophic archaeon, the first isolate of the lineage 'Asgard' archaea, and proposal of the new archaeal phylum Promethearchaeota phyl. nov. and kingdom Promethearchaeati regn. nov.</title>
        <authorList>
            <person name="Imachi H."/>
            <person name="Nobu M.K."/>
            <person name="Kato S."/>
            <person name="Takaki Y."/>
            <person name="Miyazaki M."/>
            <person name="Miyata M."/>
            <person name="Ogawara M."/>
            <person name="Saito Y."/>
            <person name="Sakai S."/>
            <person name="Tahara Y.O."/>
            <person name="Takano Y."/>
            <person name="Tasumi E."/>
            <person name="Uematsu K."/>
            <person name="Yoshimura T."/>
            <person name="Itoh T."/>
            <person name="Ohkuma M."/>
            <person name="Takai K."/>
        </authorList>
    </citation>
    <scope>NUCLEOTIDE SEQUENCE [LARGE SCALE GENOMIC DNA]</scope>
    <source>
        <strain evidence="11 12">MK-D1</strain>
    </source>
</reference>
<dbReference type="NCBIfam" id="TIGR00194">
    <property type="entry name" value="uvrC"/>
    <property type="match status" value="1"/>
</dbReference>
<gene>
    <name evidence="6 11" type="primary">uvrC</name>
    <name evidence="11" type="ORF">DSAG12_00907</name>
</gene>
<dbReference type="InterPro" id="IPR047296">
    <property type="entry name" value="GIY-YIG_UvrC_Cho"/>
</dbReference>
<dbReference type="InterPro" id="IPR038476">
    <property type="entry name" value="UvrC_RNase_H_dom_sf"/>
</dbReference>
<evidence type="ECO:0000256" key="6">
    <source>
        <dbReference type="HAMAP-Rule" id="MF_00203"/>
    </source>
</evidence>
<feature type="domain" description="GIY-YIG" evidence="9">
    <location>
        <begin position="15"/>
        <end position="99"/>
    </location>
</feature>
<dbReference type="Gene3D" id="3.30.420.340">
    <property type="entry name" value="UvrC, RNAse H endonuclease domain"/>
    <property type="match status" value="1"/>
</dbReference>
<dbReference type="InterPro" id="IPR036876">
    <property type="entry name" value="UVR_dom_sf"/>
</dbReference>
<dbReference type="GO" id="GO:0006289">
    <property type="term" value="P:nucleotide-excision repair"/>
    <property type="evidence" value="ECO:0007669"/>
    <property type="project" value="UniProtKB-UniRule"/>
</dbReference>
<dbReference type="PROSITE" id="PS50164">
    <property type="entry name" value="GIY_YIG"/>
    <property type="match status" value="1"/>
</dbReference>
<dbReference type="PROSITE" id="PS50165">
    <property type="entry name" value="UVRC"/>
    <property type="match status" value="1"/>
</dbReference>
<keyword evidence="1 6" id="KW-0963">Cytoplasm</keyword>
<dbReference type="Pfam" id="PF22920">
    <property type="entry name" value="UvrC_RNaseH"/>
    <property type="match status" value="1"/>
</dbReference>
<evidence type="ECO:0000313" key="12">
    <source>
        <dbReference type="Proteomes" id="UP000321408"/>
    </source>
</evidence>
<feature type="domain" description="UVR" evidence="8">
    <location>
        <begin position="211"/>
        <end position="246"/>
    </location>
</feature>
<evidence type="ECO:0000256" key="1">
    <source>
        <dbReference type="ARBA" id="ARBA00022490"/>
    </source>
</evidence>
<protein>
    <recommendedName>
        <fullName evidence="6">UvrABC system protein C</fullName>
        <shortName evidence="6">Protein UvrC</shortName>
    </recommendedName>
    <alternativeName>
        <fullName evidence="6">Excinuclease ABC subunit C</fullName>
    </alternativeName>
</protein>
<name>A0A5B9D7H3_9ARCH</name>
<keyword evidence="5 6" id="KW-0234">DNA repair</keyword>
<comment type="similarity">
    <text evidence="6">Belongs to the UvrC family.</text>
</comment>
<reference evidence="11 12" key="1">
    <citation type="journal article" date="2020" name="Nature">
        <title>Isolation of an archaeon at the prokaryote-eukaryote interface.</title>
        <authorList>
            <person name="Imachi H."/>
            <person name="Nobu M.K."/>
            <person name="Nakahara N."/>
            <person name="Morono Y."/>
            <person name="Ogawara M."/>
            <person name="Takaki Y."/>
            <person name="Takano Y."/>
            <person name="Uematsu K."/>
            <person name="Ikuta T."/>
            <person name="Ito M."/>
            <person name="Matsui Y."/>
            <person name="Miyazaki M."/>
            <person name="Murata K."/>
            <person name="Saito Y."/>
            <person name="Sakai S."/>
            <person name="Song C."/>
            <person name="Tasumi E."/>
            <person name="Yamanaka Y."/>
            <person name="Yamaguchi T."/>
            <person name="Kamagata Y."/>
            <person name="Tamaki H."/>
            <person name="Takai K."/>
        </authorList>
    </citation>
    <scope>NUCLEOTIDE SEQUENCE [LARGE SCALE GENOMIC DNA]</scope>
    <source>
        <strain evidence="11 12">MK-D1</strain>
    </source>
</reference>
<dbReference type="RefSeq" id="WP_147662008.1">
    <property type="nucleotide sequence ID" value="NZ_CP042905.2"/>
</dbReference>
<dbReference type="GeneID" id="41328905"/>
<dbReference type="GO" id="GO:0003677">
    <property type="term" value="F:DNA binding"/>
    <property type="evidence" value="ECO:0007669"/>
    <property type="project" value="UniProtKB-UniRule"/>
</dbReference>
<dbReference type="SUPFAM" id="SSF47781">
    <property type="entry name" value="RuvA domain 2-like"/>
    <property type="match status" value="1"/>
</dbReference>
<dbReference type="Pfam" id="PF02151">
    <property type="entry name" value="UVR"/>
    <property type="match status" value="1"/>
</dbReference>
<evidence type="ECO:0000313" key="11">
    <source>
        <dbReference type="EMBL" id="QEE15084.1"/>
    </source>
</evidence>
<organism evidence="11 12">
    <name type="scientific">Promethearchaeum syntrophicum</name>
    <dbReference type="NCBI Taxonomy" id="2594042"/>
    <lineage>
        <taxon>Archaea</taxon>
        <taxon>Promethearchaeati</taxon>
        <taxon>Promethearchaeota</taxon>
        <taxon>Promethearchaeia</taxon>
        <taxon>Promethearchaeales</taxon>
        <taxon>Promethearchaeaceae</taxon>
        <taxon>Promethearchaeum</taxon>
    </lineage>
</organism>
<dbReference type="OrthoDB" id="121419at2157"/>
<dbReference type="InterPro" id="IPR010994">
    <property type="entry name" value="RuvA_2-like"/>
</dbReference>
<dbReference type="EMBL" id="CP042905">
    <property type="protein sequence ID" value="QEE15084.1"/>
    <property type="molecule type" value="Genomic_DNA"/>
</dbReference>
<comment type="subunit">
    <text evidence="6">Interacts with UvrB in an incision complex.</text>
</comment>
<keyword evidence="3 6" id="KW-0228">DNA excision</keyword>
<evidence type="ECO:0000256" key="7">
    <source>
        <dbReference type="SAM" id="MobiDB-lite"/>
    </source>
</evidence>
<evidence type="ECO:0000256" key="4">
    <source>
        <dbReference type="ARBA" id="ARBA00022881"/>
    </source>
</evidence>
<keyword evidence="12" id="KW-1185">Reference proteome</keyword>
<dbReference type="InterPro" id="IPR000305">
    <property type="entry name" value="GIY-YIG_endonuc"/>
</dbReference>
<proteinExistence type="inferred from homology"/>
<evidence type="ECO:0000256" key="3">
    <source>
        <dbReference type="ARBA" id="ARBA00022769"/>
    </source>
</evidence>
<dbReference type="InterPro" id="IPR004791">
    <property type="entry name" value="UvrC"/>
</dbReference>
<evidence type="ECO:0000256" key="5">
    <source>
        <dbReference type="ARBA" id="ARBA00023204"/>
    </source>
</evidence>
<feature type="region of interest" description="Disordered" evidence="7">
    <location>
        <begin position="636"/>
        <end position="665"/>
    </location>
</feature>
<accession>A0A5B9D7H3</accession>
<dbReference type="PROSITE" id="PS50151">
    <property type="entry name" value="UVR"/>
    <property type="match status" value="1"/>
</dbReference>
<dbReference type="Gene3D" id="1.10.150.20">
    <property type="entry name" value="5' to 3' exonuclease, C-terminal subdomain"/>
    <property type="match status" value="1"/>
</dbReference>
<comment type="function">
    <text evidence="6">The UvrABC repair system catalyzes the recognition and processing of DNA lesions. UvrC both incises the 5' and 3' sides of the lesion. The N-terminal half is responsible for the 3' incision and the C-terminal half is responsible for the 5' incision.</text>
</comment>
<dbReference type="InterPro" id="IPR050066">
    <property type="entry name" value="UvrABC_protein_C"/>
</dbReference>
<dbReference type="InterPro" id="IPR001162">
    <property type="entry name" value="UvrC_RNase_H_dom"/>
</dbReference>
<dbReference type="GO" id="GO:0009432">
    <property type="term" value="P:SOS response"/>
    <property type="evidence" value="ECO:0007669"/>
    <property type="project" value="UniProtKB-UniRule"/>
</dbReference>
<dbReference type="KEGG" id="psyt:DSAG12_00907"/>
<keyword evidence="2 6" id="KW-0227">DNA damage</keyword>
<evidence type="ECO:0000259" key="8">
    <source>
        <dbReference type="PROSITE" id="PS50151"/>
    </source>
</evidence>
<dbReference type="HAMAP" id="MF_00203">
    <property type="entry name" value="UvrC"/>
    <property type="match status" value="1"/>
</dbReference>
<dbReference type="GO" id="GO:0009381">
    <property type="term" value="F:excinuclease ABC activity"/>
    <property type="evidence" value="ECO:0007669"/>
    <property type="project" value="UniProtKB-UniRule"/>
</dbReference>
<comment type="subcellular location">
    <subcellularLocation>
        <location evidence="6">Cytoplasm</location>
    </subcellularLocation>
</comment>
<evidence type="ECO:0000259" key="10">
    <source>
        <dbReference type="PROSITE" id="PS50165"/>
    </source>
</evidence>
<evidence type="ECO:0000259" key="9">
    <source>
        <dbReference type="PROSITE" id="PS50164"/>
    </source>
</evidence>
<dbReference type="SUPFAM" id="SSF82771">
    <property type="entry name" value="GIY-YIG endonuclease"/>
    <property type="match status" value="1"/>
</dbReference>
<dbReference type="InterPro" id="IPR001943">
    <property type="entry name" value="UVR_dom"/>
</dbReference>
<dbReference type="PANTHER" id="PTHR30562">
    <property type="entry name" value="UVRC/OXIDOREDUCTASE"/>
    <property type="match status" value="1"/>
</dbReference>
<dbReference type="GO" id="GO:0005737">
    <property type="term" value="C:cytoplasm"/>
    <property type="evidence" value="ECO:0007669"/>
    <property type="project" value="UniProtKB-SubCell"/>
</dbReference>
<dbReference type="Pfam" id="PF01541">
    <property type="entry name" value="GIY-YIG"/>
    <property type="match status" value="1"/>
</dbReference>
<feature type="compositionally biased region" description="Basic residues" evidence="7">
    <location>
        <begin position="638"/>
        <end position="656"/>
    </location>
</feature>
<dbReference type="AlphaFoldDB" id="A0A5B9D7H3"/>
<dbReference type="Proteomes" id="UP000321408">
    <property type="component" value="Chromosome"/>
</dbReference>
<evidence type="ECO:0000256" key="2">
    <source>
        <dbReference type="ARBA" id="ARBA00022763"/>
    </source>
</evidence>
<dbReference type="InterPro" id="IPR035901">
    <property type="entry name" value="GIY-YIG_endonuc_sf"/>
</dbReference>
<keyword evidence="4 6" id="KW-0267">Excision nuclease</keyword>
<dbReference type="GO" id="GO:0009380">
    <property type="term" value="C:excinuclease repair complex"/>
    <property type="evidence" value="ECO:0007669"/>
    <property type="project" value="InterPro"/>
</dbReference>
<dbReference type="Pfam" id="PF14520">
    <property type="entry name" value="HHH_5"/>
    <property type="match status" value="1"/>
</dbReference>
<dbReference type="Gene3D" id="3.40.1440.10">
    <property type="entry name" value="GIY-YIG endonuclease"/>
    <property type="match status" value="1"/>
</dbReference>
<dbReference type="PANTHER" id="PTHR30562:SF1">
    <property type="entry name" value="UVRABC SYSTEM PROTEIN C"/>
    <property type="match status" value="1"/>
</dbReference>
<dbReference type="FunFam" id="3.40.1440.10:FF:000001">
    <property type="entry name" value="UvrABC system protein C"/>
    <property type="match status" value="1"/>
</dbReference>